<evidence type="ECO:0000256" key="3">
    <source>
        <dbReference type="ARBA" id="ARBA00023315"/>
    </source>
</evidence>
<reference evidence="5" key="2">
    <citation type="submission" date="2025-08" db="UniProtKB">
        <authorList>
            <consortium name="Ensembl"/>
        </authorList>
    </citation>
    <scope>IDENTIFICATION</scope>
</reference>
<keyword evidence="3" id="KW-0012">Acyltransferase</keyword>
<feature type="domain" description="N-acetyltransferase" evidence="4">
    <location>
        <begin position="9"/>
        <end position="149"/>
    </location>
</feature>
<evidence type="ECO:0000256" key="1">
    <source>
        <dbReference type="ARBA" id="ARBA00008694"/>
    </source>
</evidence>
<dbReference type="Pfam" id="PF00583">
    <property type="entry name" value="Acetyltransf_1"/>
    <property type="match status" value="1"/>
</dbReference>
<comment type="similarity">
    <text evidence="1">Belongs to the acetyltransferase family.</text>
</comment>
<reference evidence="5" key="1">
    <citation type="submission" date="2014-08" db="EMBL/GenBank/DDBJ databases">
        <authorList>
            <person name="Senf B."/>
            <person name="Petzold A."/>
            <person name="Downie B.R."/>
            <person name="Koch P."/>
            <person name="Platzer M."/>
        </authorList>
    </citation>
    <scope>NUCLEOTIDE SEQUENCE [LARGE SCALE GENOMIC DNA]</scope>
    <source>
        <strain evidence="5">GRZ</strain>
    </source>
</reference>
<dbReference type="SUPFAM" id="SSF55729">
    <property type="entry name" value="Acyl-CoA N-acyltransferases (Nat)"/>
    <property type="match status" value="1"/>
</dbReference>
<dbReference type="GO" id="GO:0008080">
    <property type="term" value="F:N-acetyltransferase activity"/>
    <property type="evidence" value="ECO:0007669"/>
    <property type="project" value="TreeGrafter"/>
</dbReference>
<keyword evidence="2" id="KW-0808">Transferase</keyword>
<gene>
    <name evidence="5" type="primary">SAT2</name>
</gene>
<reference evidence="5" key="3">
    <citation type="submission" date="2025-09" db="UniProtKB">
        <authorList>
            <consortium name="Ensembl"/>
        </authorList>
    </citation>
    <scope>IDENTIFICATION</scope>
</reference>
<dbReference type="CDD" id="cd04301">
    <property type="entry name" value="NAT_SF"/>
    <property type="match status" value="1"/>
</dbReference>
<dbReference type="InterPro" id="IPR016181">
    <property type="entry name" value="Acyl_CoA_acyltransferase"/>
</dbReference>
<name>A0A8C6K8P0_NOTFU</name>
<dbReference type="GeneTree" id="ENSGT00950000183121"/>
<organism evidence="5 6">
    <name type="scientific">Nothobranchius furzeri</name>
    <name type="common">Turquoise killifish</name>
    <dbReference type="NCBI Taxonomy" id="105023"/>
    <lineage>
        <taxon>Eukaryota</taxon>
        <taxon>Metazoa</taxon>
        <taxon>Chordata</taxon>
        <taxon>Craniata</taxon>
        <taxon>Vertebrata</taxon>
        <taxon>Euteleostomi</taxon>
        <taxon>Actinopterygii</taxon>
        <taxon>Neopterygii</taxon>
        <taxon>Teleostei</taxon>
        <taxon>Neoteleostei</taxon>
        <taxon>Acanthomorphata</taxon>
        <taxon>Ovalentaria</taxon>
        <taxon>Atherinomorphae</taxon>
        <taxon>Cyprinodontiformes</taxon>
        <taxon>Nothobranchiidae</taxon>
        <taxon>Nothobranchius</taxon>
    </lineage>
</organism>
<evidence type="ECO:0000313" key="5">
    <source>
        <dbReference type="Ensembl" id="ENSNFUP00015001361.1"/>
    </source>
</evidence>
<keyword evidence="6" id="KW-1185">Reference proteome</keyword>
<dbReference type="PROSITE" id="PS51186">
    <property type="entry name" value="GNAT"/>
    <property type="match status" value="1"/>
</dbReference>
<evidence type="ECO:0000313" key="6">
    <source>
        <dbReference type="Proteomes" id="UP000694548"/>
    </source>
</evidence>
<evidence type="ECO:0000259" key="4">
    <source>
        <dbReference type="PROSITE" id="PS51186"/>
    </source>
</evidence>
<dbReference type="PANTHER" id="PTHR10545">
    <property type="entry name" value="DIAMINE N-ACETYLTRANSFERASE"/>
    <property type="match status" value="1"/>
</dbReference>
<dbReference type="AlphaFoldDB" id="A0A8C6K8P0"/>
<dbReference type="Ensembl" id="ENSNFUT00015001474.1">
    <property type="protein sequence ID" value="ENSNFUP00015001361.1"/>
    <property type="gene ID" value="ENSNFUG00015000798.1"/>
</dbReference>
<sequence>MQALYRSVVVIRKLSQKAKLSIYRSIYVPTLTYGHELWIVTERMRLWKQAAEISFLWHTTVGYALYIHSYRSFMGRAVYMDDLYVMPEFRGKGIGKALISKVLGLAAGCNQLHFTVLDWNKSSMDFYHSQGCFDITATKGDHCMRCEGEALEHLAQP</sequence>
<proteinExistence type="inferred from homology"/>
<protein>
    <submittedName>
        <fullName evidence="5">Spermidine/spermine N1-acetyltransferase family member 2</fullName>
    </submittedName>
</protein>
<dbReference type="PANTHER" id="PTHR10545:SF66">
    <property type="entry name" value="DIAMINE N-ACETYLTRANSFERASE 2-RELATED"/>
    <property type="match status" value="1"/>
</dbReference>
<evidence type="ECO:0000256" key="2">
    <source>
        <dbReference type="ARBA" id="ARBA00022679"/>
    </source>
</evidence>
<dbReference type="InterPro" id="IPR000182">
    <property type="entry name" value="GNAT_dom"/>
</dbReference>
<dbReference type="Proteomes" id="UP000694548">
    <property type="component" value="Chromosome sgr04"/>
</dbReference>
<dbReference type="InterPro" id="IPR051016">
    <property type="entry name" value="Diverse_Substrate_AcTransf"/>
</dbReference>
<accession>A0A8C6K8P0</accession>
<dbReference type="Gene3D" id="3.40.630.30">
    <property type="match status" value="1"/>
</dbReference>